<organism evidence="7 8">
    <name type="scientific">Auxenochlorella protothecoides</name>
    <name type="common">Green microalga</name>
    <name type="synonym">Chlorella protothecoides</name>
    <dbReference type="NCBI Taxonomy" id="3075"/>
    <lineage>
        <taxon>Eukaryota</taxon>
        <taxon>Viridiplantae</taxon>
        <taxon>Chlorophyta</taxon>
        <taxon>core chlorophytes</taxon>
        <taxon>Trebouxiophyceae</taxon>
        <taxon>Chlorellales</taxon>
        <taxon>Chlorellaceae</taxon>
        <taxon>Auxenochlorella</taxon>
    </lineage>
</organism>
<evidence type="ECO:0008006" key="9">
    <source>
        <dbReference type="Google" id="ProtNLM"/>
    </source>
</evidence>
<dbReference type="EMBL" id="QOKY01000202">
    <property type="protein sequence ID" value="RMZ52652.1"/>
    <property type="molecule type" value="Genomic_DNA"/>
</dbReference>
<evidence type="ECO:0000256" key="5">
    <source>
        <dbReference type="ARBA" id="ARBA00023295"/>
    </source>
</evidence>
<dbReference type="Gene3D" id="3.40.1790.10">
    <property type="entry name" value="Indigoidine synthase domain"/>
    <property type="match status" value="1"/>
</dbReference>
<dbReference type="Pfam" id="PF04227">
    <property type="entry name" value="Indigoidine_A"/>
    <property type="match status" value="1"/>
</dbReference>
<reference evidence="8" key="1">
    <citation type="journal article" date="2018" name="Algal Res.">
        <title>Characterization of plant carbon substrate utilization by Auxenochlorella protothecoides.</title>
        <authorList>
            <person name="Vogler B.W."/>
            <person name="Starkenburg S.R."/>
            <person name="Sudasinghe N."/>
            <person name="Schambach J.Y."/>
            <person name="Rollin J.A."/>
            <person name="Pattathil S."/>
            <person name="Barry A.N."/>
        </authorList>
    </citation>
    <scope>NUCLEOTIDE SEQUENCE [LARGE SCALE GENOMIC DNA]</scope>
    <source>
        <strain evidence="8">UTEX 25</strain>
    </source>
</reference>
<dbReference type="Proteomes" id="UP000279271">
    <property type="component" value="Unassembled WGS sequence"/>
</dbReference>
<evidence type="ECO:0000256" key="2">
    <source>
        <dbReference type="ARBA" id="ARBA00022801"/>
    </source>
</evidence>
<dbReference type="SUPFAM" id="SSF110581">
    <property type="entry name" value="Indigoidine synthase A-like"/>
    <property type="match status" value="1"/>
</dbReference>
<dbReference type="PANTHER" id="PTHR42909">
    <property type="entry name" value="ZGC:136858"/>
    <property type="match status" value="1"/>
</dbReference>
<dbReference type="GO" id="GO:0005737">
    <property type="term" value="C:cytoplasm"/>
    <property type="evidence" value="ECO:0007669"/>
    <property type="project" value="TreeGrafter"/>
</dbReference>
<name>A0A3M7KTE4_AUXPR</name>
<feature type="region of interest" description="Disordered" evidence="6">
    <location>
        <begin position="1"/>
        <end position="44"/>
    </location>
</feature>
<keyword evidence="1" id="KW-0479">Metal-binding</keyword>
<dbReference type="InterPro" id="IPR022830">
    <property type="entry name" value="Indigdn_synthA-like"/>
</dbReference>
<accession>A0A3M7KTE4</accession>
<dbReference type="GO" id="GO:0046872">
    <property type="term" value="F:metal ion binding"/>
    <property type="evidence" value="ECO:0007669"/>
    <property type="project" value="UniProtKB-KW"/>
</dbReference>
<evidence type="ECO:0000256" key="1">
    <source>
        <dbReference type="ARBA" id="ARBA00022723"/>
    </source>
</evidence>
<proteinExistence type="predicted"/>
<evidence type="ECO:0000256" key="3">
    <source>
        <dbReference type="ARBA" id="ARBA00023211"/>
    </source>
</evidence>
<protein>
    <recommendedName>
        <fullName evidence="9">Pseudouridine-5'-phosphate glycosidase</fullName>
    </recommendedName>
</protein>
<sequence>MPGAPPSLSHARSSGLAARRRGDPLGGFAPHPHPPTPRPRVRPAPATFRVAPGAAPLPACLLDVHPEVAAALAAGEAVFPAFFTPRSGCAAPLRVENAAGFARMVLAQERLGLTSGLILGVPIPEHLAAEGQEIEAATATALAEAEAQGIQGAEITPFMLDRIQVLTQGRSLAANIQLILNNARVGAEVAVELSRLRRGGQGQATEG</sequence>
<keyword evidence="4" id="KW-0456">Lyase</keyword>
<dbReference type="AlphaFoldDB" id="A0A3M7KTE4"/>
<dbReference type="GO" id="GO:0016798">
    <property type="term" value="F:hydrolase activity, acting on glycosyl bonds"/>
    <property type="evidence" value="ECO:0007669"/>
    <property type="project" value="UniProtKB-KW"/>
</dbReference>
<dbReference type="InterPro" id="IPR007342">
    <property type="entry name" value="PsuG"/>
</dbReference>
<evidence type="ECO:0000313" key="8">
    <source>
        <dbReference type="Proteomes" id="UP000279271"/>
    </source>
</evidence>
<dbReference type="PANTHER" id="PTHR42909:SF1">
    <property type="entry name" value="CARBOHYDRATE KINASE PFKB DOMAIN-CONTAINING PROTEIN"/>
    <property type="match status" value="1"/>
</dbReference>
<evidence type="ECO:0000256" key="4">
    <source>
        <dbReference type="ARBA" id="ARBA00023239"/>
    </source>
</evidence>
<evidence type="ECO:0000313" key="7">
    <source>
        <dbReference type="EMBL" id="RMZ52652.1"/>
    </source>
</evidence>
<dbReference type="GO" id="GO:0004730">
    <property type="term" value="F:pseudouridylate synthase activity"/>
    <property type="evidence" value="ECO:0007669"/>
    <property type="project" value="InterPro"/>
</dbReference>
<keyword evidence="3" id="KW-0464">Manganese</keyword>
<feature type="compositionally biased region" description="Low complexity" evidence="6">
    <location>
        <begin position="7"/>
        <end position="17"/>
    </location>
</feature>
<comment type="caution">
    <text evidence="7">The sequence shown here is derived from an EMBL/GenBank/DDBJ whole genome shotgun (WGS) entry which is preliminary data.</text>
</comment>
<keyword evidence="2" id="KW-0378">Hydrolase</keyword>
<gene>
    <name evidence="7" type="ORF">APUTEX25_000771</name>
</gene>
<keyword evidence="5" id="KW-0326">Glycosidase</keyword>
<evidence type="ECO:0000256" key="6">
    <source>
        <dbReference type="SAM" id="MobiDB-lite"/>
    </source>
</evidence>